<feature type="transmembrane region" description="Helical" evidence="2">
    <location>
        <begin position="12"/>
        <end position="39"/>
    </location>
</feature>
<feature type="compositionally biased region" description="Low complexity" evidence="1">
    <location>
        <begin position="115"/>
        <end position="133"/>
    </location>
</feature>
<evidence type="ECO:0000256" key="1">
    <source>
        <dbReference type="SAM" id="MobiDB-lite"/>
    </source>
</evidence>
<sequence>MAPADDYRNTPQAALVMILMTSATILAPLSAILCFMIFCDNWCFGPERRRAAALTSWREQVSQRFFHNYGTNLEIDTHDYQPFEAEHDEEAVGQSRPPPYDIEVEEEDNHRNSSDSEPSSSSSSSSASNSGSG</sequence>
<dbReference type="AlphaFoldDB" id="A0A1Y2E8K3"/>
<comment type="caution">
    <text evidence="3">The sequence shown here is derived from an EMBL/GenBank/DDBJ whole genome shotgun (WGS) entry which is preliminary data.</text>
</comment>
<organism evidence="3 4">
    <name type="scientific">Pseudomassariella vexata</name>
    <dbReference type="NCBI Taxonomy" id="1141098"/>
    <lineage>
        <taxon>Eukaryota</taxon>
        <taxon>Fungi</taxon>
        <taxon>Dikarya</taxon>
        <taxon>Ascomycota</taxon>
        <taxon>Pezizomycotina</taxon>
        <taxon>Sordariomycetes</taxon>
        <taxon>Xylariomycetidae</taxon>
        <taxon>Amphisphaeriales</taxon>
        <taxon>Pseudomassariaceae</taxon>
        <taxon>Pseudomassariella</taxon>
    </lineage>
</organism>
<gene>
    <name evidence="3" type="ORF">BCR38DRAFT_407698</name>
</gene>
<proteinExistence type="predicted"/>
<dbReference type="InParanoid" id="A0A1Y2E8K3"/>
<protein>
    <submittedName>
        <fullName evidence="3">Uncharacterized protein</fullName>
    </submittedName>
</protein>
<evidence type="ECO:0000313" key="3">
    <source>
        <dbReference type="EMBL" id="ORY67757.1"/>
    </source>
</evidence>
<evidence type="ECO:0000313" key="4">
    <source>
        <dbReference type="Proteomes" id="UP000193689"/>
    </source>
</evidence>
<reference evidence="3 4" key="1">
    <citation type="submission" date="2016-07" db="EMBL/GenBank/DDBJ databases">
        <title>Pervasive Adenine N6-methylation of Active Genes in Fungi.</title>
        <authorList>
            <consortium name="DOE Joint Genome Institute"/>
            <person name="Mondo S.J."/>
            <person name="Dannebaum R.O."/>
            <person name="Kuo R.C."/>
            <person name="Labutti K."/>
            <person name="Haridas S."/>
            <person name="Kuo A."/>
            <person name="Salamov A."/>
            <person name="Ahrendt S.R."/>
            <person name="Lipzen A."/>
            <person name="Sullivan W."/>
            <person name="Andreopoulos W.B."/>
            <person name="Clum A."/>
            <person name="Lindquist E."/>
            <person name="Daum C."/>
            <person name="Ramamoorthy G.K."/>
            <person name="Gryganskyi A."/>
            <person name="Culley D."/>
            <person name="Magnuson J.K."/>
            <person name="James T.Y."/>
            <person name="O'Malley M.A."/>
            <person name="Stajich J.E."/>
            <person name="Spatafora J.W."/>
            <person name="Visel A."/>
            <person name="Grigoriev I.V."/>
        </authorList>
    </citation>
    <scope>NUCLEOTIDE SEQUENCE [LARGE SCALE GENOMIC DNA]</scope>
    <source>
        <strain evidence="3 4">CBS 129021</strain>
    </source>
</reference>
<accession>A0A1Y2E8K3</accession>
<name>A0A1Y2E8K3_9PEZI</name>
<dbReference type="Proteomes" id="UP000193689">
    <property type="component" value="Unassembled WGS sequence"/>
</dbReference>
<dbReference type="RefSeq" id="XP_040718381.1">
    <property type="nucleotide sequence ID" value="XM_040858196.1"/>
</dbReference>
<feature type="region of interest" description="Disordered" evidence="1">
    <location>
        <begin position="82"/>
        <end position="133"/>
    </location>
</feature>
<keyword evidence="4" id="KW-1185">Reference proteome</keyword>
<keyword evidence="2" id="KW-1133">Transmembrane helix</keyword>
<dbReference type="EMBL" id="MCFJ01000004">
    <property type="protein sequence ID" value="ORY67757.1"/>
    <property type="molecule type" value="Genomic_DNA"/>
</dbReference>
<keyword evidence="2" id="KW-0472">Membrane</keyword>
<keyword evidence="2" id="KW-0812">Transmembrane</keyword>
<dbReference type="GeneID" id="63774408"/>
<evidence type="ECO:0000256" key="2">
    <source>
        <dbReference type="SAM" id="Phobius"/>
    </source>
</evidence>